<sequence>MVRKVLLSSMCMTAAALMIGTAVAPAQEQRSPPPRQQMVWVDRGGNVLKNIGDAQAIITGPILSPDGNMIAVRGRNIPDGDDDIWIYDLRRNVQFQANRHPSNERQPAWSPNGRSIVYFSYRNGPANLYMVGVESNREQEFLLTPHETYAPTWSSDGKYVLYHYHDQTDTLHDNRDLWYVDVEGRKPMQFTDTPTFKEAMPRFSPDGNYVAYIADETGKWDAYVKAFPDGRRVKVSVDGGVWPRWNGKGDEIYFWQGNDLVVVSVTTTPEFSVSTPKVLFSGEKVGMGPRAVLGFNTLYEVAPDGQTFIVVQNSLMPRLGQ</sequence>
<dbReference type="InterPro" id="IPR011659">
    <property type="entry name" value="WD40"/>
</dbReference>
<dbReference type="AlphaFoldDB" id="A0A382GZ93"/>
<dbReference type="PANTHER" id="PTHR36842">
    <property type="entry name" value="PROTEIN TOLB HOMOLOG"/>
    <property type="match status" value="1"/>
</dbReference>
<dbReference type="PANTHER" id="PTHR36842:SF1">
    <property type="entry name" value="PROTEIN TOLB"/>
    <property type="match status" value="1"/>
</dbReference>
<reference evidence="2" key="1">
    <citation type="submission" date="2018-05" db="EMBL/GenBank/DDBJ databases">
        <authorList>
            <person name="Lanie J.A."/>
            <person name="Ng W.-L."/>
            <person name="Kazmierczak K.M."/>
            <person name="Andrzejewski T.M."/>
            <person name="Davidsen T.M."/>
            <person name="Wayne K.J."/>
            <person name="Tettelin H."/>
            <person name="Glass J.I."/>
            <person name="Rusch D."/>
            <person name="Podicherti R."/>
            <person name="Tsui H.-C.T."/>
            <person name="Winkler M.E."/>
        </authorList>
    </citation>
    <scope>NUCLEOTIDE SEQUENCE</scope>
</reference>
<accession>A0A382GZ93</accession>
<gene>
    <name evidence="2" type="ORF">METZ01_LOCUS233118</name>
</gene>
<dbReference type="Gene3D" id="2.120.10.60">
    <property type="entry name" value="Tricorn protease N-terminal domain"/>
    <property type="match status" value="1"/>
</dbReference>
<name>A0A382GZ93_9ZZZZ</name>
<dbReference type="EMBL" id="UINC01058237">
    <property type="protein sequence ID" value="SVB80264.1"/>
    <property type="molecule type" value="Genomic_DNA"/>
</dbReference>
<comment type="similarity">
    <text evidence="1">Belongs to the TolB family.</text>
</comment>
<protein>
    <recommendedName>
        <fullName evidence="3">Dipeptidylpeptidase IV N-terminal domain-containing protein</fullName>
    </recommendedName>
</protein>
<organism evidence="2">
    <name type="scientific">marine metagenome</name>
    <dbReference type="NCBI Taxonomy" id="408172"/>
    <lineage>
        <taxon>unclassified sequences</taxon>
        <taxon>metagenomes</taxon>
        <taxon>ecological metagenomes</taxon>
    </lineage>
</organism>
<proteinExistence type="inferred from homology"/>
<dbReference type="InterPro" id="IPR011042">
    <property type="entry name" value="6-blade_b-propeller_TolB-like"/>
</dbReference>
<dbReference type="Pfam" id="PF07676">
    <property type="entry name" value="PD40"/>
    <property type="match status" value="4"/>
</dbReference>
<dbReference type="SUPFAM" id="SSF69304">
    <property type="entry name" value="Tricorn protease N-terminal domain"/>
    <property type="match status" value="1"/>
</dbReference>
<evidence type="ECO:0000256" key="1">
    <source>
        <dbReference type="ARBA" id="ARBA00009820"/>
    </source>
</evidence>
<dbReference type="Gene3D" id="2.120.10.30">
    <property type="entry name" value="TolB, C-terminal domain"/>
    <property type="match status" value="1"/>
</dbReference>
<evidence type="ECO:0008006" key="3">
    <source>
        <dbReference type="Google" id="ProtNLM"/>
    </source>
</evidence>
<evidence type="ECO:0000313" key="2">
    <source>
        <dbReference type="EMBL" id="SVB80264.1"/>
    </source>
</evidence>